<evidence type="ECO:0000313" key="2">
    <source>
        <dbReference type="EMBL" id="QDP39039.1"/>
    </source>
</evidence>
<gene>
    <name evidence="2" type="ORF">FN924_01710</name>
</gene>
<name>A0A516KCB5_9BACI</name>
<keyword evidence="1" id="KW-1133">Transmembrane helix</keyword>
<proteinExistence type="predicted"/>
<sequence length="92" mass="10661">MMGELRLIMGYFLPLIQFTIILFTVFLVVRQINRLRKPDQNPMDSMIKKECPYCITSIAEKAIKCPSCGSDLENFPRNQSIPAKQQVKLRIK</sequence>
<dbReference type="EMBL" id="CP041666">
    <property type="protein sequence ID" value="QDP39039.1"/>
    <property type="molecule type" value="Genomic_DNA"/>
</dbReference>
<dbReference type="OrthoDB" id="9810350at2"/>
<feature type="transmembrane region" description="Helical" evidence="1">
    <location>
        <begin position="6"/>
        <end position="29"/>
    </location>
</feature>
<keyword evidence="3" id="KW-1185">Reference proteome</keyword>
<dbReference type="Proteomes" id="UP000315215">
    <property type="component" value="Chromosome"/>
</dbReference>
<protein>
    <recommendedName>
        <fullName evidence="4">Zinc ribbon domain-containing protein</fullName>
    </recommendedName>
</protein>
<organism evidence="2 3">
    <name type="scientific">Radiobacillus deserti</name>
    <dbReference type="NCBI Taxonomy" id="2594883"/>
    <lineage>
        <taxon>Bacteria</taxon>
        <taxon>Bacillati</taxon>
        <taxon>Bacillota</taxon>
        <taxon>Bacilli</taxon>
        <taxon>Bacillales</taxon>
        <taxon>Bacillaceae</taxon>
        <taxon>Radiobacillus</taxon>
    </lineage>
</organism>
<evidence type="ECO:0000313" key="3">
    <source>
        <dbReference type="Proteomes" id="UP000315215"/>
    </source>
</evidence>
<dbReference type="AlphaFoldDB" id="A0A516KCB5"/>
<keyword evidence="1" id="KW-0812">Transmembrane</keyword>
<reference evidence="2 3" key="1">
    <citation type="submission" date="2019-07" db="EMBL/GenBank/DDBJ databases">
        <authorList>
            <person name="Li J."/>
        </authorList>
    </citation>
    <scope>NUCLEOTIDE SEQUENCE [LARGE SCALE GENOMIC DNA]</scope>
    <source>
        <strain evidence="2 3">TKL69</strain>
    </source>
</reference>
<accession>A0A516KCB5</accession>
<dbReference type="KEGG" id="aqt:FN924_01710"/>
<evidence type="ECO:0000256" key="1">
    <source>
        <dbReference type="SAM" id="Phobius"/>
    </source>
</evidence>
<keyword evidence="1" id="KW-0472">Membrane</keyword>
<evidence type="ECO:0008006" key="4">
    <source>
        <dbReference type="Google" id="ProtNLM"/>
    </source>
</evidence>